<keyword evidence="3" id="KW-0808">Transferase</keyword>
<evidence type="ECO:0000256" key="5">
    <source>
        <dbReference type="ARBA" id="ARBA00022990"/>
    </source>
</evidence>
<dbReference type="GO" id="GO:0005634">
    <property type="term" value="C:nucleus"/>
    <property type="evidence" value="ECO:0007669"/>
    <property type="project" value="UniProtKB-SubCell"/>
</dbReference>
<evidence type="ECO:0000256" key="7">
    <source>
        <dbReference type="ARBA" id="ARBA00023163"/>
    </source>
</evidence>
<feature type="compositionally biased region" description="Basic and acidic residues" evidence="10">
    <location>
        <begin position="285"/>
        <end position="297"/>
    </location>
</feature>
<dbReference type="SMART" id="SM01250">
    <property type="entry name" value="KAT11"/>
    <property type="match status" value="1"/>
</dbReference>
<name>A0A8H6ZNT3_PLEOS</name>
<dbReference type="Pfam" id="PF08214">
    <property type="entry name" value="HAT_KAT11"/>
    <property type="match status" value="1"/>
</dbReference>
<dbReference type="PANTHER" id="PTHR31571:SF2">
    <property type="entry name" value="HISTONE ACETYLTRANSFERASE RTT109"/>
    <property type="match status" value="1"/>
</dbReference>
<dbReference type="InterPro" id="IPR013178">
    <property type="entry name" value="Histone_AcTrfase_Rtt109/CBP"/>
</dbReference>
<evidence type="ECO:0000256" key="10">
    <source>
        <dbReference type="SAM" id="MobiDB-lite"/>
    </source>
</evidence>
<feature type="region of interest" description="Disordered" evidence="10">
    <location>
        <begin position="421"/>
        <end position="442"/>
    </location>
</feature>
<feature type="region of interest" description="Disordered" evidence="10">
    <location>
        <begin position="490"/>
        <end position="515"/>
    </location>
</feature>
<accession>A0A8H6ZNT3</accession>
<keyword evidence="12" id="KW-1185">Reference proteome</keyword>
<evidence type="ECO:0000313" key="12">
    <source>
        <dbReference type="Proteomes" id="UP000623687"/>
    </source>
</evidence>
<dbReference type="GO" id="GO:0006355">
    <property type="term" value="P:regulation of DNA-templated transcription"/>
    <property type="evidence" value="ECO:0007669"/>
    <property type="project" value="InterPro"/>
</dbReference>
<keyword evidence="4" id="KW-0227">DNA damage</keyword>
<sequence>MTTNLRDSILAALAKLPGTREFHLHVLVSAPRKHSELYQFAQPRPRTYLQDILILLSEQKTPDSPRILVTAVEACVYVLPATSCALLYVSKVDSTGFASTPSPTSTLVRTLLVYYGSPTTRPVAVDHVWIQLFARAQAQYLFPNSSENPGKRPLGDAKLCAWWKRVLTDVATELNSLITPRPLIRLHYILPGMNELESFNILKSGPTSHNDTHVWNYNHPYSQTEIPCPCPAPGDAQGSTNLGHFIPYFDDDPKSRFMDEIAYITDKDGVKSPVRKRPRKLSHTQTDREKAEAERPPSPKGTQVSPLGELGRVSPDEFWERMSFRQECVAGAVTGFFTLILSAPLPPSDQPTSSPSPLAPQPGQVSSQINKRIMTSLTSGVEFSTEERAVRGTEAIEGAIKGLCEGLKTIPVVPISTIHAPRPLRASSPHDVGGGQTPDPSPYLALPRTPSPKLVNGKRAVPDVSPNPFPEPVVSLETYRSHIYGSVCVSNPPLKEPTEKGVGAIKENSTDNTDASAHVTLLTARRKKKRA</sequence>
<dbReference type="PANTHER" id="PTHR31571">
    <property type="entry name" value="ALTERED INHERITANCE OF MITOCHONDRIA PROTEIN 6"/>
    <property type="match status" value="1"/>
</dbReference>
<comment type="subcellular location">
    <subcellularLocation>
        <location evidence="1">Nucleus</location>
    </subcellularLocation>
</comment>
<protein>
    <recommendedName>
        <fullName evidence="2">histone acetyltransferase</fullName>
        <ecNumber evidence="2">2.3.1.48</ecNumber>
    </recommendedName>
</protein>
<proteinExistence type="predicted"/>
<dbReference type="GeneID" id="59380791"/>
<evidence type="ECO:0000256" key="6">
    <source>
        <dbReference type="ARBA" id="ARBA00023015"/>
    </source>
</evidence>
<dbReference type="AlphaFoldDB" id="A0A8H6ZNT3"/>
<reference evidence="11" key="1">
    <citation type="submission" date="2019-07" db="EMBL/GenBank/DDBJ databases">
        <authorList>
            <person name="Palmer J.M."/>
        </authorList>
    </citation>
    <scope>NUCLEOTIDE SEQUENCE</scope>
    <source>
        <strain evidence="11">PC9</strain>
    </source>
</reference>
<dbReference type="GO" id="GO:0032931">
    <property type="term" value="F:histone H3K56 acetyltransferase activity"/>
    <property type="evidence" value="ECO:0007669"/>
    <property type="project" value="TreeGrafter"/>
</dbReference>
<feature type="region of interest" description="Disordered" evidence="10">
    <location>
        <begin position="347"/>
        <end position="366"/>
    </location>
</feature>
<dbReference type="InterPro" id="IPR051236">
    <property type="entry name" value="HAT_RTT109-like"/>
</dbReference>
<dbReference type="VEuPathDB" id="FungiDB:PC9H_010973"/>
<dbReference type="Proteomes" id="UP000623687">
    <property type="component" value="Unassembled WGS sequence"/>
</dbReference>
<dbReference type="PROSITE" id="PS51728">
    <property type="entry name" value="RTT109_HAT"/>
    <property type="match status" value="1"/>
</dbReference>
<organism evidence="11 12">
    <name type="scientific">Pleurotus ostreatus</name>
    <name type="common">Oyster mushroom</name>
    <name type="synonym">White-rot fungus</name>
    <dbReference type="NCBI Taxonomy" id="5322"/>
    <lineage>
        <taxon>Eukaryota</taxon>
        <taxon>Fungi</taxon>
        <taxon>Dikarya</taxon>
        <taxon>Basidiomycota</taxon>
        <taxon>Agaricomycotina</taxon>
        <taxon>Agaricomycetes</taxon>
        <taxon>Agaricomycetidae</taxon>
        <taxon>Agaricales</taxon>
        <taxon>Pleurotineae</taxon>
        <taxon>Pleurotaceae</taxon>
        <taxon>Pleurotus</taxon>
    </lineage>
</organism>
<evidence type="ECO:0000256" key="8">
    <source>
        <dbReference type="ARBA" id="ARBA00023242"/>
    </source>
</evidence>
<keyword evidence="5" id="KW-0007">Acetylation</keyword>
<evidence type="ECO:0000256" key="1">
    <source>
        <dbReference type="ARBA" id="ARBA00004123"/>
    </source>
</evidence>
<comment type="caution">
    <text evidence="11">The sequence shown here is derived from an EMBL/GenBank/DDBJ whole genome shotgun (WGS) entry which is preliminary data.</text>
</comment>
<dbReference type="RefSeq" id="XP_036627846.1">
    <property type="nucleotide sequence ID" value="XM_036780463.1"/>
</dbReference>
<keyword evidence="7" id="KW-0804">Transcription</keyword>
<dbReference type="EMBL" id="JACETU010000008">
    <property type="protein sequence ID" value="KAF7422814.1"/>
    <property type="molecule type" value="Genomic_DNA"/>
</dbReference>
<evidence type="ECO:0000256" key="2">
    <source>
        <dbReference type="ARBA" id="ARBA00013184"/>
    </source>
</evidence>
<keyword evidence="8" id="KW-0539">Nucleus</keyword>
<gene>
    <name evidence="11" type="ORF">PC9H_010973</name>
</gene>
<comment type="catalytic activity">
    <reaction evidence="9">
        <text>L-lysyl-[histone] + acetyl-CoA = N(6)-acetyl-L-lysyl-[histone] + CoA + H(+)</text>
        <dbReference type="Rhea" id="RHEA:21992"/>
        <dbReference type="Rhea" id="RHEA-COMP:9845"/>
        <dbReference type="Rhea" id="RHEA-COMP:11338"/>
        <dbReference type="ChEBI" id="CHEBI:15378"/>
        <dbReference type="ChEBI" id="CHEBI:29969"/>
        <dbReference type="ChEBI" id="CHEBI:57287"/>
        <dbReference type="ChEBI" id="CHEBI:57288"/>
        <dbReference type="ChEBI" id="CHEBI:61930"/>
        <dbReference type="EC" id="2.3.1.48"/>
    </reaction>
    <physiologicalReaction direction="left-to-right" evidence="9">
        <dbReference type="Rhea" id="RHEA:21993"/>
    </physiologicalReaction>
</comment>
<feature type="region of interest" description="Disordered" evidence="10">
    <location>
        <begin position="269"/>
        <end position="311"/>
    </location>
</feature>
<evidence type="ECO:0000256" key="3">
    <source>
        <dbReference type="ARBA" id="ARBA00022679"/>
    </source>
</evidence>
<feature type="compositionally biased region" description="Basic residues" evidence="10">
    <location>
        <begin position="273"/>
        <end position="282"/>
    </location>
</feature>
<dbReference type="GO" id="GO:0006974">
    <property type="term" value="P:DNA damage response"/>
    <property type="evidence" value="ECO:0007669"/>
    <property type="project" value="UniProtKB-KW"/>
</dbReference>
<evidence type="ECO:0000313" key="11">
    <source>
        <dbReference type="EMBL" id="KAF7422814.1"/>
    </source>
</evidence>
<evidence type="ECO:0000256" key="9">
    <source>
        <dbReference type="ARBA" id="ARBA00048940"/>
    </source>
</evidence>
<dbReference type="OrthoDB" id="3361892at2759"/>
<keyword evidence="6" id="KW-0805">Transcription regulation</keyword>
<dbReference type="EC" id="2.3.1.48" evidence="2"/>
<dbReference type="InterPro" id="IPR016849">
    <property type="entry name" value="Rtt109"/>
</dbReference>
<evidence type="ECO:0000256" key="4">
    <source>
        <dbReference type="ARBA" id="ARBA00022763"/>
    </source>
</evidence>